<feature type="compositionally biased region" description="Gly residues" evidence="6">
    <location>
        <begin position="14"/>
        <end position="25"/>
    </location>
</feature>
<dbReference type="STRING" id="1257118.L8GU26"/>
<dbReference type="PROSITE" id="PS51640">
    <property type="entry name" value="MRG"/>
    <property type="match status" value="1"/>
</dbReference>
<dbReference type="RefSeq" id="XP_004338692.1">
    <property type="nucleotide sequence ID" value="XM_004338644.1"/>
</dbReference>
<evidence type="ECO:0000256" key="3">
    <source>
        <dbReference type="ARBA" id="ARBA00023015"/>
    </source>
</evidence>
<reference evidence="8 9" key="1">
    <citation type="journal article" date="2013" name="Genome Biol.">
        <title>Genome of Acanthamoeba castellanii highlights extensive lateral gene transfer and early evolution of tyrosine kinase signaling.</title>
        <authorList>
            <person name="Clarke M."/>
            <person name="Lohan A.J."/>
            <person name="Liu B."/>
            <person name="Lagkouvardos I."/>
            <person name="Roy S."/>
            <person name="Zafar N."/>
            <person name="Bertelli C."/>
            <person name="Schilde C."/>
            <person name="Kianianmomeni A."/>
            <person name="Burglin T.R."/>
            <person name="Frech C."/>
            <person name="Turcotte B."/>
            <person name="Kopec K.O."/>
            <person name="Synnott J.M."/>
            <person name="Choo C."/>
            <person name="Paponov I."/>
            <person name="Finkler A."/>
            <person name="Soon Heng Tan C."/>
            <person name="Hutchins A.P."/>
            <person name="Weinmeier T."/>
            <person name="Rattei T."/>
            <person name="Chu J.S."/>
            <person name="Gimenez G."/>
            <person name="Irimia M."/>
            <person name="Rigden D.J."/>
            <person name="Fitzpatrick D.A."/>
            <person name="Lorenzo-Morales J."/>
            <person name="Bateman A."/>
            <person name="Chiu C.H."/>
            <person name="Tang P."/>
            <person name="Hegemann P."/>
            <person name="Fromm H."/>
            <person name="Raoult D."/>
            <person name="Greub G."/>
            <person name="Miranda-Saavedra D."/>
            <person name="Chen N."/>
            <person name="Nash P."/>
            <person name="Ginger M.L."/>
            <person name="Horn M."/>
            <person name="Schaap P."/>
            <person name="Caler L."/>
            <person name="Loftus B."/>
        </authorList>
    </citation>
    <scope>NUCLEOTIDE SEQUENCE [LARGE SCALE GENOMIC DNA]</scope>
    <source>
        <strain evidence="8 9">Neff</strain>
    </source>
</reference>
<dbReference type="VEuPathDB" id="AmoebaDB:ACA1_089270"/>
<dbReference type="GO" id="GO:0006355">
    <property type="term" value="P:regulation of DNA-templated transcription"/>
    <property type="evidence" value="ECO:0007669"/>
    <property type="project" value="InterPro"/>
</dbReference>
<dbReference type="EMBL" id="KB007985">
    <property type="protein sequence ID" value="ELR16679.1"/>
    <property type="molecule type" value="Genomic_DNA"/>
</dbReference>
<comment type="subcellular location">
    <subcellularLocation>
        <location evidence="1">Nucleus</location>
    </subcellularLocation>
</comment>
<dbReference type="OrthoDB" id="124855at2759"/>
<dbReference type="GO" id="GO:0006325">
    <property type="term" value="P:chromatin organization"/>
    <property type="evidence" value="ECO:0007669"/>
    <property type="project" value="UniProtKB-KW"/>
</dbReference>
<dbReference type="PANTHER" id="PTHR10880">
    <property type="entry name" value="MORTALITY FACTOR 4-LIKE PROTEIN"/>
    <property type="match status" value="1"/>
</dbReference>
<evidence type="ECO:0000313" key="8">
    <source>
        <dbReference type="EMBL" id="ELR16679.1"/>
    </source>
</evidence>
<evidence type="ECO:0000256" key="5">
    <source>
        <dbReference type="ARBA" id="ARBA00023242"/>
    </source>
</evidence>
<feature type="domain" description="MRG" evidence="7">
    <location>
        <begin position="47"/>
        <end position="211"/>
    </location>
</feature>
<dbReference type="Gene3D" id="1.10.274.30">
    <property type="entry name" value="MRG domain"/>
    <property type="match status" value="1"/>
</dbReference>
<dbReference type="KEGG" id="acan:ACA1_089270"/>
<dbReference type="GO" id="GO:0005634">
    <property type="term" value="C:nucleus"/>
    <property type="evidence" value="ECO:0007669"/>
    <property type="project" value="UniProtKB-SubCell"/>
</dbReference>
<dbReference type="AlphaFoldDB" id="L8GU26"/>
<dbReference type="Pfam" id="PF05712">
    <property type="entry name" value="MRG"/>
    <property type="match status" value="1"/>
</dbReference>
<dbReference type="InterPro" id="IPR026541">
    <property type="entry name" value="MRG_dom"/>
</dbReference>
<evidence type="ECO:0000256" key="1">
    <source>
        <dbReference type="ARBA" id="ARBA00004123"/>
    </source>
</evidence>
<accession>L8GU26</accession>
<dbReference type="GO" id="GO:0000123">
    <property type="term" value="C:histone acetyltransferase complex"/>
    <property type="evidence" value="ECO:0007669"/>
    <property type="project" value="TreeGrafter"/>
</dbReference>
<feature type="region of interest" description="Disordered" evidence="6">
    <location>
        <begin position="1"/>
        <end position="56"/>
    </location>
</feature>
<name>L8GU26_ACACF</name>
<organism evidence="8 9">
    <name type="scientific">Acanthamoeba castellanii (strain ATCC 30010 / Neff)</name>
    <dbReference type="NCBI Taxonomy" id="1257118"/>
    <lineage>
        <taxon>Eukaryota</taxon>
        <taxon>Amoebozoa</taxon>
        <taxon>Discosea</taxon>
        <taxon>Longamoebia</taxon>
        <taxon>Centramoebida</taxon>
        <taxon>Acanthamoebidae</taxon>
        <taxon>Acanthamoeba</taxon>
    </lineage>
</organism>
<dbReference type="OMA" id="KRAWEAF"/>
<evidence type="ECO:0000259" key="7">
    <source>
        <dbReference type="Pfam" id="PF05712"/>
    </source>
</evidence>
<evidence type="ECO:0000256" key="2">
    <source>
        <dbReference type="ARBA" id="ARBA00022853"/>
    </source>
</evidence>
<protein>
    <submittedName>
        <fullName evidence="8">Chromatin modificationrelated protein eaf3, putative</fullName>
    </submittedName>
</protein>
<evidence type="ECO:0000313" key="9">
    <source>
        <dbReference type="Proteomes" id="UP000011083"/>
    </source>
</evidence>
<dbReference type="InterPro" id="IPR008676">
    <property type="entry name" value="MRG"/>
</dbReference>
<feature type="compositionally biased region" description="Basic residues" evidence="6">
    <location>
        <begin position="1"/>
        <end position="11"/>
    </location>
</feature>
<evidence type="ECO:0000256" key="4">
    <source>
        <dbReference type="ARBA" id="ARBA00023163"/>
    </source>
</evidence>
<dbReference type="PANTHER" id="PTHR10880:SF15">
    <property type="entry name" value="MSL COMPLEX SUBUNIT 3"/>
    <property type="match status" value="1"/>
</dbReference>
<keyword evidence="3" id="KW-0805">Transcription regulation</keyword>
<keyword evidence="2" id="KW-0156">Chromatin regulator</keyword>
<keyword evidence="9" id="KW-1185">Reference proteome</keyword>
<dbReference type="Proteomes" id="UP000011083">
    <property type="component" value="Unassembled WGS sequence"/>
</dbReference>
<proteinExistence type="predicted"/>
<sequence length="219" mass="24547">MSARAAKRKRTTSQGGGGKAGGGKTQRGPKGTSSESPAQGPAASKEGGTESGPVFPLTIPRPLMRLVYKEQELIEQEKQLPREPNVNKILDDYLKTLPPDEDTTEGESGAEQLWDEVVEGIRHYFNKSLGCLLLYGPERAQYNELRRKNKNVLVADVYGAEHLLRLFVKFPDLLEKAEMEEEARVLIRTKMERFLAHMNSNKKSLFTAEYQAAGRRSER</sequence>
<evidence type="ECO:0000256" key="6">
    <source>
        <dbReference type="SAM" id="MobiDB-lite"/>
    </source>
</evidence>
<keyword evidence="5" id="KW-0539">Nucleus</keyword>
<dbReference type="InterPro" id="IPR038217">
    <property type="entry name" value="MRG_C_sf"/>
</dbReference>
<gene>
    <name evidence="8" type="ORF">ACA1_089270</name>
</gene>
<keyword evidence="4" id="KW-0804">Transcription</keyword>
<dbReference type="GeneID" id="14917426"/>